<dbReference type="WBParaSite" id="Gr19_v10_g14307.t1">
    <property type="protein sequence ID" value="Gr19_v10_g14307.t1"/>
    <property type="gene ID" value="Gr19_v10_g14307"/>
</dbReference>
<proteinExistence type="predicted"/>
<protein>
    <submittedName>
        <fullName evidence="3">Uncharacterized protein</fullName>
    </submittedName>
</protein>
<evidence type="ECO:0000313" key="2">
    <source>
        <dbReference type="Proteomes" id="UP000887572"/>
    </source>
</evidence>
<dbReference type="AlphaFoldDB" id="A0A914H5Z8"/>
<evidence type="ECO:0000256" key="1">
    <source>
        <dbReference type="SAM" id="MobiDB-lite"/>
    </source>
</evidence>
<feature type="region of interest" description="Disordered" evidence="1">
    <location>
        <begin position="1"/>
        <end position="25"/>
    </location>
</feature>
<keyword evidence="2" id="KW-1185">Reference proteome</keyword>
<reference evidence="3" key="1">
    <citation type="submission" date="2022-11" db="UniProtKB">
        <authorList>
            <consortium name="WormBaseParasite"/>
        </authorList>
    </citation>
    <scope>IDENTIFICATION</scope>
</reference>
<sequence length="116" mass="13242">MIVRKSSNAERGQSAAARNSADKNWEKEGVGKVEKYYREKVKERQIAEEKSKSRVMWLGRHDSGAAMKPFDSIISRKTNGVRCPIERDEAKWAELEKEQLSDCLDINFQHSDIGDG</sequence>
<evidence type="ECO:0000313" key="3">
    <source>
        <dbReference type="WBParaSite" id="Gr19_v10_g14307.t1"/>
    </source>
</evidence>
<name>A0A914H5Z8_GLORO</name>
<accession>A0A914H5Z8</accession>
<organism evidence="2 3">
    <name type="scientific">Globodera rostochiensis</name>
    <name type="common">Golden nematode worm</name>
    <name type="synonym">Heterodera rostochiensis</name>
    <dbReference type="NCBI Taxonomy" id="31243"/>
    <lineage>
        <taxon>Eukaryota</taxon>
        <taxon>Metazoa</taxon>
        <taxon>Ecdysozoa</taxon>
        <taxon>Nematoda</taxon>
        <taxon>Chromadorea</taxon>
        <taxon>Rhabditida</taxon>
        <taxon>Tylenchina</taxon>
        <taxon>Tylenchomorpha</taxon>
        <taxon>Tylenchoidea</taxon>
        <taxon>Heteroderidae</taxon>
        <taxon>Heteroderinae</taxon>
        <taxon>Globodera</taxon>
    </lineage>
</organism>
<feature type="compositionally biased region" description="Polar residues" evidence="1">
    <location>
        <begin position="1"/>
        <end position="11"/>
    </location>
</feature>
<dbReference type="Proteomes" id="UP000887572">
    <property type="component" value="Unplaced"/>
</dbReference>